<reference evidence="7 8" key="1">
    <citation type="submission" date="2022-04" db="EMBL/GenBank/DDBJ databases">
        <title>Gracilibacillus sp. isolated from saltern.</title>
        <authorList>
            <person name="Won M."/>
            <person name="Lee C.-M."/>
            <person name="Woen H.-Y."/>
            <person name="Kwon S.-W."/>
        </authorList>
    </citation>
    <scope>NUCLEOTIDE SEQUENCE [LARGE SCALE GENOMIC DNA]</scope>
    <source>
        <strain evidence="7 8">SSWR10-1</strain>
    </source>
</reference>
<keyword evidence="8" id="KW-1185">Reference proteome</keyword>
<evidence type="ECO:0000256" key="5">
    <source>
        <dbReference type="SAM" id="Phobius"/>
    </source>
</evidence>
<gene>
    <name evidence="7" type="ORF">MUN88_03185</name>
</gene>
<dbReference type="Proteomes" id="UP000831782">
    <property type="component" value="Chromosome"/>
</dbReference>
<evidence type="ECO:0000256" key="4">
    <source>
        <dbReference type="ARBA" id="ARBA00023136"/>
    </source>
</evidence>
<accession>A0ABY4EYW2</accession>
<evidence type="ECO:0000256" key="1">
    <source>
        <dbReference type="ARBA" id="ARBA00004127"/>
    </source>
</evidence>
<evidence type="ECO:0000256" key="3">
    <source>
        <dbReference type="ARBA" id="ARBA00022989"/>
    </source>
</evidence>
<dbReference type="InterPro" id="IPR016941">
    <property type="entry name" value="UCP029962"/>
</dbReference>
<feature type="transmembrane region" description="Helical" evidence="5">
    <location>
        <begin position="31"/>
        <end position="49"/>
    </location>
</feature>
<feature type="domain" description="DUF1232" evidence="6">
    <location>
        <begin position="35"/>
        <end position="69"/>
    </location>
</feature>
<keyword evidence="4 5" id="KW-0472">Membrane</keyword>
<organism evidence="7 8">
    <name type="scientific">Gracilibacillus caseinilyticus</name>
    <dbReference type="NCBI Taxonomy" id="2932256"/>
    <lineage>
        <taxon>Bacteria</taxon>
        <taxon>Bacillati</taxon>
        <taxon>Bacillota</taxon>
        <taxon>Bacilli</taxon>
        <taxon>Bacillales</taxon>
        <taxon>Bacillaceae</taxon>
        <taxon>Gracilibacillus</taxon>
    </lineage>
</organism>
<evidence type="ECO:0000256" key="2">
    <source>
        <dbReference type="ARBA" id="ARBA00022692"/>
    </source>
</evidence>
<keyword evidence="3 5" id="KW-1133">Transmembrane helix</keyword>
<dbReference type="InterPro" id="IPR010652">
    <property type="entry name" value="DUF1232"/>
</dbReference>
<dbReference type="Pfam" id="PF06803">
    <property type="entry name" value="DUF1232"/>
    <property type="match status" value="1"/>
</dbReference>
<protein>
    <submittedName>
        <fullName evidence="7">DUF1232 domain-containing protein</fullName>
    </submittedName>
</protein>
<dbReference type="PIRSF" id="PIRSF029962">
    <property type="entry name" value="UCP029962"/>
    <property type="match status" value="1"/>
</dbReference>
<evidence type="ECO:0000259" key="6">
    <source>
        <dbReference type="Pfam" id="PF06803"/>
    </source>
</evidence>
<comment type="subcellular location">
    <subcellularLocation>
        <location evidence="1">Endomembrane system</location>
        <topology evidence="1">Multi-pass membrane protein</topology>
    </subcellularLocation>
</comment>
<keyword evidence="2 5" id="KW-0812">Transmembrane</keyword>
<name>A0ABY4EYW2_9BACI</name>
<sequence length="91" mass="10650">MRFFSRLKFLVKFRKSLPFLKEFFLSKEVSLLVKLASVLLMVGYIVFPFDLIPDYLLVFGVLDDVMIVGLILQQMIKMAPESLRAKYDLKK</sequence>
<proteinExistence type="predicted"/>
<dbReference type="EMBL" id="CP095072">
    <property type="protein sequence ID" value="UOQ49145.1"/>
    <property type="molecule type" value="Genomic_DNA"/>
</dbReference>
<feature type="transmembrane region" description="Helical" evidence="5">
    <location>
        <begin position="55"/>
        <end position="76"/>
    </location>
</feature>
<dbReference type="RefSeq" id="WP_244720736.1">
    <property type="nucleotide sequence ID" value="NZ_CP095072.1"/>
</dbReference>
<evidence type="ECO:0000313" key="8">
    <source>
        <dbReference type="Proteomes" id="UP000831782"/>
    </source>
</evidence>
<evidence type="ECO:0000313" key="7">
    <source>
        <dbReference type="EMBL" id="UOQ49145.1"/>
    </source>
</evidence>